<evidence type="ECO:0000313" key="2">
    <source>
        <dbReference type="EMBL" id="AJP56495.1"/>
    </source>
</evidence>
<dbReference type="Proteomes" id="UP000035085">
    <property type="component" value="Chromosome"/>
</dbReference>
<organism evidence="2 3">
    <name type="scientific">Pandoraea vervacti</name>
    <dbReference type="NCBI Taxonomy" id="656178"/>
    <lineage>
        <taxon>Bacteria</taxon>
        <taxon>Pseudomonadati</taxon>
        <taxon>Pseudomonadota</taxon>
        <taxon>Betaproteobacteria</taxon>
        <taxon>Burkholderiales</taxon>
        <taxon>Burkholderiaceae</taxon>
        <taxon>Pandoraea</taxon>
    </lineage>
</organism>
<dbReference type="RefSeq" id="WP_044454302.1">
    <property type="nucleotide sequence ID" value="NZ_CP010897.2"/>
</dbReference>
<reference evidence="3" key="1">
    <citation type="submission" date="2015-02" db="EMBL/GenBank/DDBJ databases">
        <title>Complete Genome Sequencing of Pandoraea vervacti NS15 sp. nov.</title>
        <authorList>
            <person name="Chan K.-G."/>
        </authorList>
    </citation>
    <scope>NUCLEOTIDE SEQUENCE [LARGE SCALE GENOMIC DNA]</scope>
    <source>
        <strain evidence="3">NS15</strain>
    </source>
</reference>
<sequence length="157" mass="17394">MNIIRRSGLSVGAFESPADRLPSHPTRPSHRGKVPSHRFGLYGECGERGEHVFPSMSEPTARVSGPVDVLRWLRVWHARQNANWDGGSMLRVIVHGGALDTLVVEARRGLQGITVSLLCVQLAMYRRLLAHRGQLSRTLTSRLGLPVTIEVEARYAP</sequence>
<gene>
    <name evidence="2" type="ORF">UC34_04730</name>
</gene>
<accession>A0ABM5SVK1</accession>
<protein>
    <submittedName>
        <fullName evidence="2">Uncharacterized protein</fullName>
    </submittedName>
</protein>
<evidence type="ECO:0000313" key="3">
    <source>
        <dbReference type="Proteomes" id="UP000035085"/>
    </source>
</evidence>
<feature type="region of interest" description="Disordered" evidence="1">
    <location>
        <begin position="15"/>
        <end position="35"/>
    </location>
</feature>
<dbReference type="EMBL" id="CP010897">
    <property type="protein sequence ID" value="AJP56495.1"/>
    <property type="molecule type" value="Genomic_DNA"/>
</dbReference>
<evidence type="ECO:0000256" key="1">
    <source>
        <dbReference type="SAM" id="MobiDB-lite"/>
    </source>
</evidence>
<name>A0ABM5SVK1_9BURK</name>
<proteinExistence type="predicted"/>
<keyword evidence="3" id="KW-1185">Reference proteome</keyword>